<dbReference type="InterPro" id="IPR001647">
    <property type="entry name" value="HTH_TetR"/>
</dbReference>
<dbReference type="SUPFAM" id="SSF48498">
    <property type="entry name" value="Tetracyclin repressor-like, C-terminal domain"/>
    <property type="match status" value="1"/>
</dbReference>
<keyword evidence="1 2" id="KW-0238">DNA-binding</keyword>
<sequence length="186" mass="20183">MSRRQENTARLRAELLDAARTVLSVRGYVGTSVADIATESGHSHAEFDEQFDSMEAVLLALAEEIAADSDAIATRTPAGTDIGPYLQVLWQVHSRHRAALDALDEAALVDRDFAAGMRDFWAVHLKPWSVTLERLAESGATLPGSPLFTTLLLDTITREFVSSWEGTDPDGLAALTRFVESGLLGD</sequence>
<gene>
    <name evidence="2" type="ORF">SAMN05444695_106165</name>
</gene>
<dbReference type="EMBL" id="FNDN01000006">
    <property type="protein sequence ID" value="SDI29625.1"/>
    <property type="molecule type" value="Genomic_DNA"/>
</dbReference>
<organism evidence="2 3">
    <name type="scientific">Rhodococcus triatomae</name>
    <dbReference type="NCBI Taxonomy" id="300028"/>
    <lineage>
        <taxon>Bacteria</taxon>
        <taxon>Bacillati</taxon>
        <taxon>Actinomycetota</taxon>
        <taxon>Actinomycetes</taxon>
        <taxon>Mycobacteriales</taxon>
        <taxon>Nocardiaceae</taxon>
        <taxon>Rhodococcus</taxon>
    </lineage>
</organism>
<reference evidence="2 3" key="1">
    <citation type="submission" date="2016-10" db="EMBL/GenBank/DDBJ databases">
        <authorList>
            <person name="de Groot N.N."/>
        </authorList>
    </citation>
    <scope>NUCLEOTIDE SEQUENCE [LARGE SCALE GENOMIC DNA]</scope>
    <source>
        <strain evidence="2 3">DSM 44892</strain>
    </source>
</reference>
<dbReference type="Gene3D" id="1.10.357.10">
    <property type="entry name" value="Tetracycline Repressor, domain 2"/>
    <property type="match status" value="1"/>
</dbReference>
<evidence type="ECO:0000313" key="3">
    <source>
        <dbReference type="Proteomes" id="UP000183263"/>
    </source>
</evidence>
<keyword evidence="3" id="KW-1185">Reference proteome</keyword>
<dbReference type="InterPro" id="IPR036271">
    <property type="entry name" value="Tet_transcr_reg_TetR-rel_C_sf"/>
</dbReference>
<dbReference type="PROSITE" id="PS50977">
    <property type="entry name" value="HTH_TETR_2"/>
    <property type="match status" value="1"/>
</dbReference>
<accession>A0A1G8JEJ8</accession>
<dbReference type="Proteomes" id="UP000183263">
    <property type="component" value="Unassembled WGS sequence"/>
</dbReference>
<evidence type="ECO:0000256" key="1">
    <source>
        <dbReference type="ARBA" id="ARBA00023125"/>
    </source>
</evidence>
<dbReference type="AlphaFoldDB" id="A0A1G8JEJ8"/>
<dbReference type="RefSeq" id="WP_072738463.1">
    <property type="nucleotide sequence ID" value="NZ_CP048813.1"/>
</dbReference>
<dbReference type="Pfam" id="PF00440">
    <property type="entry name" value="TetR_N"/>
    <property type="match status" value="1"/>
</dbReference>
<dbReference type="Gene3D" id="1.10.10.60">
    <property type="entry name" value="Homeodomain-like"/>
    <property type="match status" value="1"/>
</dbReference>
<proteinExistence type="predicted"/>
<dbReference type="GO" id="GO:0003677">
    <property type="term" value="F:DNA binding"/>
    <property type="evidence" value="ECO:0007669"/>
    <property type="project" value="UniProtKB-UniRule"/>
</dbReference>
<evidence type="ECO:0000313" key="2">
    <source>
        <dbReference type="EMBL" id="SDI29625.1"/>
    </source>
</evidence>
<dbReference type="SUPFAM" id="SSF46689">
    <property type="entry name" value="Homeodomain-like"/>
    <property type="match status" value="1"/>
</dbReference>
<protein>
    <submittedName>
        <fullName evidence="2">DNA-binding transcriptional regulator, AcrR family</fullName>
    </submittedName>
</protein>
<name>A0A1G8JEJ8_9NOCA</name>
<dbReference type="InterPro" id="IPR009057">
    <property type="entry name" value="Homeodomain-like_sf"/>
</dbReference>